<organism evidence="15">
    <name type="scientific">Timema shepardi</name>
    <name type="common">Walking stick</name>
    <dbReference type="NCBI Taxonomy" id="629360"/>
    <lineage>
        <taxon>Eukaryota</taxon>
        <taxon>Metazoa</taxon>
        <taxon>Ecdysozoa</taxon>
        <taxon>Arthropoda</taxon>
        <taxon>Hexapoda</taxon>
        <taxon>Insecta</taxon>
        <taxon>Pterygota</taxon>
        <taxon>Neoptera</taxon>
        <taxon>Polyneoptera</taxon>
        <taxon>Phasmatodea</taxon>
        <taxon>Timematodea</taxon>
        <taxon>Timematoidea</taxon>
        <taxon>Timematidae</taxon>
        <taxon>Timema</taxon>
    </lineage>
</organism>
<keyword evidence="9" id="KW-0539">Nucleus</keyword>
<dbReference type="SMART" id="SM00355">
    <property type="entry name" value="ZnF_C2H2"/>
    <property type="match status" value="2"/>
</dbReference>
<dbReference type="Pfam" id="PF00651">
    <property type="entry name" value="BTB"/>
    <property type="match status" value="1"/>
</dbReference>
<dbReference type="PANTHER" id="PTHR23110">
    <property type="entry name" value="BTB DOMAIN TRANSCRIPTION FACTOR"/>
    <property type="match status" value="1"/>
</dbReference>
<evidence type="ECO:0000256" key="9">
    <source>
        <dbReference type="ARBA" id="ARBA00023242"/>
    </source>
</evidence>
<dbReference type="SMART" id="SM01025">
    <property type="entry name" value="BEN"/>
    <property type="match status" value="1"/>
</dbReference>
<evidence type="ECO:0000256" key="1">
    <source>
        <dbReference type="ARBA" id="ARBA00004123"/>
    </source>
</evidence>
<feature type="region of interest" description="Disordered" evidence="12">
    <location>
        <begin position="524"/>
        <end position="543"/>
    </location>
</feature>
<dbReference type="InterPro" id="IPR011333">
    <property type="entry name" value="SKP1/BTB/POZ_sf"/>
</dbReference>
<feature type="region of interest" description="Disordered" evidence="12">
    <location>
        <begin position="123"/>
        <end position="222"/>
    </location>
</feature>
<keyword evidence="2" id="KW-0217">Developmental protein</keyword>
<evidence type="ECO:0000259" key="13">
    <source>
        <dbReference type="PROSITE" id="PS50097"/>
    </source>
</evidence>
<keyword evidence="7" id="KW-0805">Transcription regulation</keyword>
<dbReference type="GO" id="GO:0005634">
    <property type="term" value="C:nucleus"/>
    <property type="evidence" value="ECO:0007669"/>
    <property type="project" value="UniProtKB-SubCell"/>
</dbReference>
<keyword evidence="4" id="KW-0221">Differentiation</keyword>
<evidence type="ECO:0000256" key="12">
    <source>
        <dbReference type="SAM" id="MobiDB-lite"/>
    </source>
</evidence>
<evidence type="ECO:0000313" key="15">
    <source>
        <dbReference type="EMBL" id="CAD7257740.1"/>
    </source>
</evidence>
<name>A0A7R9FX49_TIMSH</name>
<dbReference type="InterPro" id="IPR000210">
    <property type="entry name" value="BTB/POZ_dom"/>
</dbReference>
<keyword evidence="11" id="KW-0862">Zinc</keyword>
<dbReference type="InterPro" id="IPR051095">
    <property type="entry name" value="Dros_DevTransReg"/>
</dbReference>
<dbReference type="GO" id="GO:0045467">
    <property type="term" value="P:R7 cell development"/>
    <property type="evidence" value="ECO:0007669"/>
    <property type="project" value="UniProtKB-ARBA"/>
</dbReference>
<evidence type="ECO:0000256" key="6">
    <source>
        <dbReference type="ARBA" id="ARBA00022902"/>
    </source>
</evidence>
<dbReference type="Pfam" id="PF10523">
    <property type="entry name" value="BEN"/>
    <property type="match status" value="1"/>
</dbReference>
<evidence type="ECO:0000256" key="4">
    <source>
        <dbReference type="ARBA" id="ARBA00022782"/>
    </source>
</evidence>
<dbReference type="GO" id="GO:0006357">
    <property type="term" value="P:regulation of transcription by RNA polymerase II"/>
    <property type="evidence" value="ECO:0007669"/>
    <property type="project" value="TreeGrafter"/>
</dbReference>
<dbReference type="Gene3D" id="3.30.710.10">
    <property type="entry name" value="Potassium Channel Kv1.1, Chain A"/>
    <property type="match status" value="1"/>
</dbReference>
<keyword evidence="11" id="KW-0863">Zinc-finger</keyword>
<dbReference type="PANTHER" id="PTHR23110:SF111">
    <property type="entry name" value="LONGITUDINALS LACKING PROTEIN, ISOFORMS F_I_K_T"/>
    <property type="match status" value="1"/>
</dbReference>
<sequence>MVGTKMAGQQICLKWNSFQSNIVTSFEKLWEEEGFVDVTLASDGQCIQAHKVMLSACSPFFRKVFQSNPCQHPVIILQDVHFSELESLLCFVYKGEVNIDQENLPALLRAAETLQIRGLSGASDQVKEKMGVPKKLSVAPSSEDCVEDSSSPPPPAKRQRSAQPSHPSPPASPLALTPTSRPTRPRRPSSSSSVEPEYPPLKTELNDSRSNSRLSIGESMEDSREAVTTLNLSQKLEEADLGQSKGSDMDIELGLGLLLPYQKLPYAFLLPRAHVLATWSKARTLEQFACDLMKILFSTEERILCNVNGKMGKRQFNVHKIQLIREVLHFFSSLPPSEFEEQWKSCVTKIDTANRGLKRNLVLRERRATSFVVGRFANRYKSLCRVKKEQLDTHCQLSQNDERISKSVAPTFHADPNYDPSQASKNFPYPPFPCPFCDRAYTSWGFRRRHIKAVHTQTPRLSCKWCLQVLPSHGDWEKHVVAEHSLSNEDAHHGLLILEEAHMVLQIPNPTRLDTFVDMIKKSGNSSVGQSSTSATEAPNTDT</sequence>
<dbReference type="CDD" id="cd18315">
    <property type="entry name" value="BTB_POZ_BAB-like"/>
    <property type="match status" value="1"/>
</dbReference>
<dbReference type="SUPFAM" id="SSF57667">
    <property type="entry name" value="beta-beta-alpha zinc fingers"/>
    <property type="match status" value="1"/>
</dbReference>
<dbReference type="AlphaFoldDB" id="A0A7R9FX49"/>
<evidence type="ECO:0008006" key="16">
    <source>
        <dbReference type="Google" id="ProtNLM"/>
    </source>
</evidence>
<evidence type="ECO:0000259" key="14">
    <source>
        <dbReference type="PROSITE" id="PS50157"/>
    </source>
</evidence>
<dbReference type="InterPro" id="IPR013087">
    <property type="entry name" value="Znf_C2H2_type"/>
</dbReference>
<evidence type="ECO:0000256" key="3">
    <source>
        <dbReference type="ARBA" id="ARBA00022499"/>
    </source>
</evidence>
<dbReference type="GO" id="GO:0007464">
    <property type="term" value="P:R3/R4 cell fate commitment"/>
    <property type="evidence" value="ECO:0007669"/>
    <property type="project" value="UniProtKB-ARBA"/>
</dbReference>
<keyword evidence="6" id="KW-0524">Neurogenesis</keyword>
<proteinExistence type="predicted"/>
<reference evidence="15" key="1">
    <citation type="submission" date="2020-11" db="EMBL/GenBank/DDBJ databases">
        <authorList>
            <person name="Tran Van P."/>
        </authorList>
    </citation>
    <scope>NUCLEOTIDE SEQUENCE</scope>
</reference>
<gene>
    <name evidence="15" type="ORF">TSIB3V08_LOCUS1997</name>
</gene>
<evidence type="ECO:0000256" key="11">
    <source>
        <dbReference type="PROSITE-ProRule" id="PRU00042"/>
    </source>
</evidence>
<evidence type="ECO:0000256" key="10">
    <source>
        <dbReference type="ARBA" id="ARBA00037382"/>
    </source>
</evidence>
<protein>
    <recommendedName>
        <fullName evidence="16">Broad-complex</fullName>
    </recommendedName>
</protein>
<feature type="compositionally biased region" description="Low complexity" evidence="12">
    <location>
        <begin position="524"/>
        <end position="534"/>
    </location>
</feature>
<keyword evidence="11" id="KW-0479">Metal-binding</keyword>
<dbReference type="PROSITE" id="PS00028">
    <property type="entry name" value="ZINC_FINGER_C2H2_1"/>
    <property type="match status" value="1"/>
</dbReference>
<accession>A0A7R9FX49</accession>
<feature type="compositionally biased region" description="Low complexity" evidence="12">
    <location>
        <begin position="173"/>
        <end position="193"/>
    </location>
</feature>
<dbReference type="GO" id="GO:0016199">
    <property type="term" value="P:axon midline choice point recognition"/>
    <property type="evidence" value="ECO:0007669"/>
    <property type="project" value="UniProtKB-ARBA"/>
</dbReference>
<keyword evidence="5" id="KW-0832">Ubl conjugation</keyword>
<dbReference type="GO" id="GO:0003677">
    <property type="term" value="F:DNA binding"/>
    <property type="evidence" value="ECO:0007669"/>
    <property type="project" value="InterPro"/>
</dbReference>
<dbReference type="EMBL" id="OC000579">
    <property type="protein sequence ID" value="CAD7257740.1"/>
    <property type="molecule type" value="Genomic_DNA"/>
</dbReference>
<dbReference type="GO" id="GO:0045476">
    <property type="term" value="P:nurse cell apoptotic process"/>
    <property type="evidence" value="ECO:0007669"/>
    <property type="project" value="UniProtKB-ARBA"/>
</dbReference>
<dbReference type="SMART" id="SM00225">
    <property type="entry name" value="BTB"/>
    <property type="match status" value="1"/>
</dbReference>
<keyword evidence="8" id="KW-0804">Transcription</keyword>
<dbReference type="Gene3D" id="3.30.160.60">
    <property type="entry name" value="Classic Zinc Finger"/>
    <property type="match status" value="1"/>
</dbReference>
<evidence type="ECO:0000256" key="5">
    <source>
        <dbReference type="ARBA" id="ARBA00022843"/>
    </source>
</evidence>
<dbReference type="PROSITE" id="PS50097">
    <property type="entry name" value="BTB"/>
    <property type="match status" value="1"/>
</dbReference>
<comment type="function">
    <text evidence="10">Putative transcription factor required for axon growth and guidance in the central and peripheral nervous systems. Repels CNS axons away from the midline by promoting the expression of the midline repellent sli and its receptor robo.</text>
</comment>
<dbReference type="SUPFAM" id="SSF54695">
    <property type="entry name" value="POZ domain"/>
    <property type="match status" value="1"/>
</dbReference>
<dbReference type="GO" id="GO:0007526">
    <property type="term" value="P:larval somatic muscle development"/>
    <property type="evidence" value="ECO:0007669"/>
    <property type="project" value="UniProtKB-ARBA"/>
</dbReference>
<dbReference type="GO" id="GO:0035167">
    <property type="term" value="P:larval lymph gland hemopoiesis"/>
    <property type="evidence" value="ECO:0007669"/>
    <property type="project" value="UniProtKB-ARBA"/>
</dbReference>
<feature type="domain" description="BTB" evidence="13">
    <location>
        <begin position="36"/>
        <end position="101"/>
    </location>
</feature>
<dbReference type="InterPro" id="IPR036236">
    <property type="entry name" value="Znf_C2H2_sf"/>
</dbReference>
<evidence type="ECO:0000256" key="8">
    <source>
        <dbReference type="ARBA" id="ARBA00023163"/>
    </source>
</evidence>
<dbReference type="GO" id="GO:0008270">
    <property type="term" value="F:zinc ion binding"/>
    <property type="evidence" value="ECO:0007669"/>
    <property type="project" value="UniProtKB-KW"/>
</dbReference>
<dbReference type="PROSITE" id="PS50157">
    <property type="entry name" value="ZINC_FINGER_C2H2_2"/>
    <property type="match status" value="1"/>
</dbReference>
<keyword evidence="3" id="KW-1017">Isopeptide bond</keyword>
<dbReference type="InterPro" id="IPR018379">
    <property type="entry name" value="BEN_domain"/>
</dbReference>
<feature type="domain" description="C2H2-type" evidence="14">
    <location>
        <begin position="432"/>
        <end position="460"/>
    </location>
</feature>
<evidence type="ECO:0000256" key="7">
    <source>
        <dbReference type="ARBA" id="ARBA00023015"/>
    </source>
</evidence>
<evidence type="ECO:0000256" key="2">
    <source>
        <dbReference type="ARBA" id="ARBA00022473"/>
    </source>
</evidence>
<dbReference type="GO" id="GO:0008406">
    <property type="term" value="P:gonad development"/>
    <property type="evidence" value="ECO:0007669"/>
    <property type="project" value="UniProtKB-ARBA"/>
</dbReference>
<dbReference type="GO" id="GO:0048813">
    <property type="term" value="P:dendrite morphogenesis"/>
    <property type="evidence" value="ECO:0007669"/>
    <property type="project" value="UniProtKB-ARBA"/>
</dbReference>
<comment type="subcellular location">
    <subcellularLocation>
        <location evidence="1">Nucleus</location>
    </subcellularLocation>
</comment>